<reference evidence="2 3" key="1">
    <citation type="journal article" date="2018" name="Sci. Data">
        <title>The draft genome sequence of cork oak.</title>
        <authorList>
            <person name="Ramos A.M."/>
            <person name="Usie A."/>
            <person name="Barbosa P."/>
            <person name="Barros P.M."/>
            <person name="Capote T."/>
            <person name="Chaves I."/>
            <person name="Simoes F."/>
            <person name="Abreu I."/>
            <person name="Carrasquinho I."/>
            <person name="Faro C."/>
            <person name="Guimaraes J.B."/>
            <person name="Mendonca D."/>
            <person name="Nobrega F."/>
            <person name="Rodrigues L."/>
            <person name="Saibo N.J.M."/>
            <person name="Varela M.C."/>
            <person name="Egas C."/>
            <person name="Matos J."/>
            <person name="Miguel C.M."/>
            <person name="Oliveira M.M."/>
            <person name="Ricardo C.P."/>
            <person name="Goncalves S."/>
        </authorList>
    </citation>
    <scope>NUCLEOTIDE SEQUENCE [LARGE SCALE GENOMIC DNA]</scope>
    <source>
        <strain evidence="3">cv. HL8</strain>
    </source>
</reference>
<dbReference type="AlphaFoldDB" id="A0AAW0J2R4"/>
<feature type="domain" description="Reverse transcriptase zinc-binding" evidence="1">
    <location>
        <begin position="20"/>
        <end position="85"/>
    </location>
</feature>
<sequence>MARVLTELLKGKGEKLASLKGNGWKVNTLPKIQCFIWKCYLHSLPVKELLVARGIAENGVCEYCGLGSESIIHVLRDCSFAKNFWTNLNNTLCDEDFFRSELCDWLKCNLKDSKDLAIGQTPWDVQFAFVRTLRSAFKILWTPIMLG</sequence>
<gene>
    <name evidence="2" type="ORF">CFP56_038638</name>
</gene>
<keyword evidence="3" id="KW-1185">Reference proteome</keyword>
<comment type="caution">
    <text evidence="2">The sequence shown here is derived from an EMBL/GenBank/DDBJ whole genome shotgun (WGS) entry which is preliminary data.</text>
</comment>
<protein>
    <submittedName>
        <fullName evidence="2">Ribonuclease h protein</fullName>
    </submittedName>
</protein>
<accession>A0AAW0J2R4</accession>
<evidence type="ECO:0000313" key="2">
    <source>
        <dbReference type="EMBL" id="KAK7820641.1"/>
    </source>
</evidence>
<dbReference type="Proteomes" id="UP000237347">
    <property type="component" value="Unassembled WGS sequence"/>
</dbReference>
<dbReference type="InterPro" id="IPR026960">
    <property type="entry name" value="RVT-Znf"/>
</dbReference>
<dbReference type="Pfam" id="PF13966">
    <property type="entry name" value="zf-RVT"/>
    <property type="match status" value="1"/>
</dbReference>
<dbReference type="EMBL" id="PKMF04000729">
    <property type="protein sequence ID" value="KAK7820641.1"/>
    <property type="molecule type" value="Genomic_DNA"/>
</dbReference>
<organism evidence="2 3">
    <name type="scientific">Quercus suber</name>
    <name type="common">Cork oak</name>
    <dbReference type="NCBI Taxonomy" id="58331"/>
    <lineage>
        <taxon>Eukaryota</taxon>
        <taxon>Viridiplantae</taxon>
        <taxon>Streptophyta</taxon>
        <taxon>Embryophyta</taxon>
        <taxon>Tracheophyta</taxon>
        <taxon>Spermatophyta</taxon>
        <taxon>Magnoliopsida</taxon>
        <taxon>eudicotyledons</taxon>
        <taxon>Gunneridae</taxon>
        <taxon>Pentapetalae</taxon>
        <taxon>rosids</taxon>
        <taxon>fabids</taxon>
        <taxon>Fagales</taxon>
        <taxon>Fagaceae</taxon>
        <taxon>Quercus</taxon>
    </lineage>
</organism>
<evidence type="ECO:0000313" key="3">
    <source>
        <dbReference type="Proteomes" id="UP000237347"/>
    </source>
</evidence>
<evidence type="ECO:0000259" key="1">
    <source>
        <dbReference type="Pfam" id="PF13966"/>
    </source>
</evidence>
<name>A0AAW0J2R4_QUESU</name>
<proteinExistence type="predicted"/>